<keyword evidence="6" id="KW-0961">Cell wall biogenesis/degradation</keyword>
<keyword evidence="5" id="KW-0472">Membrane</keyword>
<dbReference type="GO" id="GO:0005576">
    <property type="term" value="C:extracellular region"/>
    <property type="evidence" value="ECO:0007669"/>
    <property type="project" value="InterPro"/>
</dbReference>
<dbReference type="CDD" id="cd22274">
    <property type="entry name" value="DPBB_EXPA_N"/>
    <property type="match status" value="1"/>
</dbReference>
<keyword evidence="2 6" id="KW-0134">Cell wall</keyword>
<dbReference type="InterPro" id="IPR002963">
    <property type="entry name" value="Expansin"/>
</dbReference>
<dbReference type="SUPFAM" id="SSF50685">
    <property type="entry name" value="Barwin-like endoglucanases"/>
    <property type="match status" value="1"/>
</dbReference>
<keyword evidence="3 6" id="KW-0964">Secreted</keyword>
<dbReference type="OrthoDB" id="5823761at2759"/>
<feature type="domain" description="Expansin-like CBD" evidence="8">
    <location>
        <begin position="177"/>
        <end position="256"/>
    </location>
</feature>
<feature type="signal peptide" evidence="6">
    <location>
        <begin position="1"/>
        <end position="28"/>
    </location>
</feature>
<evidence type="ECO:0000259" key="7">
    <source>
        <dbReference type="PROSITE" id="PS50842"/>
    </source>
</evidence>
<evidence type="ECO:0000256" key="2">
    <source>
        <dbReference type="ARBA" id="ARBA00022512"/>
    </source>
</evidence>
<dbReference type="GO" id="GO:0016020">
    <property type="term" value="C:membrane"/>
    <property type="evidence" value="ECO:0007669"/>
    <property type="project" value="UniProtKB-SubCell"/>
</dbReference>
<dbReference type="STRING" id="29655.A0A0K9PMW0"/>
<reference evidence="10" key="1">
    <citation type="journal article" date="2016" name="Nature">
        <title>The genome of the seagrass Zostera marina reveals angiosperm adaptation to the sea.</title>
        <authorList>
            <person name="Olsen J.L."/>
            <person name="Rouze P."/>
            <person name="Verhelst B."/>
            <person name="Lin Y.-C."/>
            <person name="Bayer T."/>
            <person name="Collen J."/>
            <person name="Dattolo E."/>
            <person name="De Paoli E."/>
            <person name="Dittami S."/>
            <person name="Maumus F."/>
            <person name="Michel G."/>
            <person name="Kersting A."/>
            <person name="Lauritano C."/>
            <person name="Lohaus R."/>
            <person name="Toepel M."/>
            <person name="Tonon T."/>
            <person name="Vanneste K."/>
            <person name="Amirebrahimi M."/>
            <person name="Brakel J."/>
            <person name="Bostroem C."/>
            <person name="Chovatia M."/>
            <person name="Grimwood J."/>
            <person name="Jenkins J.W."/>
            <person name="Jueterbock A."/>
            <person name="Mraz A."/>
            <person name="Stam W.T."/>
            <person name="Tice H."/>
            <person name="Bornberg-Bauer E."/>
            <person name="Green P.J."/>
            <person name="Pearson G.A."/>
            <person name="Procaccini G."/>
            <person name="Duarte C.M."/>
            <person name="Schmutz J."/>
            <person name="Reusch T.B.H."/>
            <person name="Van de Peer Y."/>
        </authorList>
    </citation>
    <scope>NUCLEOTIDE SEQUENCE [LARGE SCALE GENOMIC DNA]</scope>
    <source>
        <strain evidence="10">cv. Finnish</strain>
    </source>
</reference>
<keyword evidence="10" id="KW-1185">Reference proteome</keyword>
<dbReference type="PROSITE" id="PS50843">
    <property type="entry name" value="EXPANSIN_CBD"/>
    <property type="match status" value="1"/>
</dbReference>
<dbReference type="InterPro" id="IPR009009">
    <property type="entry name" value="RlpA-like_DPBB"/>
</dbReference>
<dbReference type="InterPro" id="IPR007112">
    <property type="entry name" value="Expansin/allergen_DPBB_dom"/>
</dbReference>
<dbReference type="Pfam" id="PF01357">
    <property type="entry name" value="Expansin_C"/>
    <property type="match status" value="1"/>
</dbReference>
<dbReference type="PANTHER" id="PTHR31867">
    <property type="entry name" value="EXPANSIN-A15"/>
    <property type="match status" value="1"/>
</dbReference>
<dbReference type="Pfam" id="PF03330">
    <property type="entry name" value="DPBB_1"/>
    <property type="match status" value="1"/>
</dbReference>
<dbReference type="InterPro" id="IPR036908">
    <property type="entry name" value="RlpA-like_sf"/>
</dbReference>
<evidence type="ECO:0000256" key="6">
    <source>
        <dbReference type="RuleBase" id="RU365023"/>
    </source>
</evidence>
<dbReference type="Gene3D" id="2.40.40.10">
    <property type="entry name" value="RlpA-like domain"/>
    <property type="match status" value="1"/>
</dbReference>
<evidence type="ECO:0000313" key="10">
    <source>
        <dbReference type="Proteomes" id="UP000036987"/>
    </source>
</evidence>
<comment type="subcellular location">
    <subcellularLocation>
        <location evidence="6">Secreted</location>
        <location evidence="6">Cell wall</location>
    </subcellularLocation>
    <subcellularLocation>
        <location evidence="6">Membrane</location>
        <topology evidence="6">Peripheral membrane protein</topology>
    </subcellularLocation>
</comment>
<dbReference type="Gene3D" id="2.60.40.760">
    <property type="entry name" value="Expansin, cellulose-binding-like domain"/>
    <property type="match status" value="1"/>
</dbReference>
<dbReference type="PRINTS" id="PR01226">
    <property type="entry name" value="EXPANSIN"/>
</dbReference>
<dbReference type="FunFam" id="2.60.40.760:FF:000001">
    <property type="entry name" value="Expansin"/>
    <property type="match status" value="1"/>
</dbReference>
<dbReference type="OMA" id="RFCIRGT"/>
<dbReference type="EMBL" id="LFYR01000729">
    <property type="protein sequence ID" value="KMZ70306.1"/>
    <property type="molecule type" value="Genomic_DNA"/>
</dbReference>
<evidence type="ECO:0000313" key="9">
    <source>
        <dbReference type="EMBL" id="KMZ70306.1"/>
    </source>
</evidence>
<dbReference type="GO" id="GO:0009828">
    <property type="term" value="P:plant-type cell wall loosening"/>
    <property type="evidence" value="ECO:0007669"/>
    <property type="project" value="UniProtKB-ARBA"/>
</dbReference>
<evidence type="ECO:0000256" key="3">
    <source>
        <dbReference type="ARBA" id="ARBA00022525"/>
    </source>
</evidence>
<dbReference type="AlphaFoldDB" id="A0A0K9PMW0"/>
<evidence type="ECO:0000256" key="1">
    <source>
        <dbReference type="ARBA" id="ARBA00005392"/>
    </source>
</evidence>
<organism evidence="9 10">
    <name type="scientific">Zostera marina</name>
    <name type="common">Eelgrass</name>
    <dbReference type="NCBI Taxonomy" id="29655"/>
    <lineage>
        <taxon>Eukaryota</taxon>
        <taxon>Viridiplantae</taxon>
        <taxon>Streptophyta</taxon>
        <taxon>Embryophyta</taxon>
        <taxon>Tracheophyta</taxon>
        <taxon>Spermatophyta</taxon>
        <taxon>Magnoliopsida</taxon>
        <taxon>Liliopsida</taxon>
        <taxon>Zosteraceae</taxon>
        <taxon>Zostera</taxon>
    </lineage>
</organism>
<keyword evidence="4 6" id="KW-0732">Signal</keyword>
<evidence type="ECO:0000256" key="5">
    <source>
        <dbReference type="ARBA" id="ARBA00023136"/>
    </source>
</evidence>
<feature type="domain" description="Expansin-like EG45" evidence="7">
    <location>
        <begin position="52"/>
        <end position="167"/>
    </location>
</feature>
<dbReference type="SUPFAM" id="SSF49590">
    <property type="entry name" value="PHL pollen allergen"/>
    <property type="match status" value="1"/>
</dbReference>
<name>A0A0K9PMW0_ZOSMR</name>
<gene>
    <name evidence="9" type="ORF">ZOSMA_1G02850</name>
</gene>
<dbReference type="SMART" id="SM00837">
    <property type="entry name" value="DPBB_1"/>
    <property type="match status" value="1"/>
</dbReference>
<dbReference type="FunFam" id="2.40.40.10:FF:000001">
    <property type="entry name" value="Expansin"/>
    <property type="match status" value="1"/>
</dbReference>
<dbReference type="InterPro" id="IPR036749">
    <property type="entry name" value="Expansin_CBD_sf"/>
</dbReference>
<evidence type="ECO:0000256" key="4">
    <source>
        <dbReference type="ARBA" id="ARBA00022729"/>
    </source>
</evidence>
<comment type="function">
    <text evidence="6">Causes loosening and extension of plant cell walls by disrupting non-covalent bonding between cellulose microfibrils and matrix glucans. No enzymatic activity has been found.</text>
</comment>
<evidence type="ECO:0000259" key="8">
    <source>
        <dbReference type="PROSITE" id="PS50843"/>
    </source>
</evidence>
<sequence length="261" mass="28608">METGTILRMSFLNLFILCLFLLPRNVHSFSPSPWKKASATFYGGKDASGTMGGACGYGNLYSAGYGTRTAALSTALFNDGSPCGQCFRLVCDYKNDRKWCRKGTSVTITATNFCPPNFAQANDNGGWCNPPREHFDMAYPAWEKIGIYRGGIVPVMYQRVPCKKHGGVRFTVNGRKYFELVLVSNVGGCGSIKSMSIKGSKTGWTSMSRNWGANWQSNGQLGGQSLSFKLTICDGKTLVFNNIVHSSWSFGQTFSSSLQFD</sequence>
<proteinExistence type="inferred from homology"/>
<comment type="caution">
    <text evidence="9">The sequence shown here is derived from an EMBL/GenBank/DDBJ whole genome shotgun (WGS) entry which is preliminary data.</text>
</comment>
<dbReference type="PROSITE" id="PS50842">
    <property type="entry name" value="EXPANSIN_EG45"/>
    <property type="match status" value="1"/>
</dbReference>
<dbReference type="InterPro" id="IPR007117">
    <property type="entry name" value="Expansin_CBD"/>
</dbReference>
<dbReference type="InterPro" id="IPR007118">
    <property type="entry name" value="Expan_Lol_pI"/>
</dbReference>
<comment type="similarity">
    <text evidence="1 6">Belongs to the expansin family. Expansin A subfamily.</text>
</comment>
<dbReference type="Proteomes" id="UP000036987">
    <property type="component" value="Unassembled WGS sequence"/>
</dbReference>
<protein>
    <recommendedName>
        <fullName evidence="6">Expansin</fullName>
    </recommendedName>
</protein>
<accession>A0A0K9PMW0</accession>
<dbReference type="PRINTS" id="PR01225">
    <property type="entry name" value="EXPANSNFAMLY"/>
</dbReference>
<feature type="chain" id="PRO_5015212649" description="Expansin" evidence="6">
    <location>
        <begin position="29"/>
        <end position="261"/>
    </location>
</feature>